<evidence type="ECO:0000256" key="17">
    <source>
        <dbReference type="ARBA" id="ARBA00029709"/>
    </source>
</evidence>
<dbReference type="InterPro" id="IPR006555">
    <property type="entry name" value="ATP-dep_Helicase_C"/>
</dbReference>
<sequence>MAGQSEVANRDFHHPYKPYDIQNDFMNAVYDCIEDGCVGIFESPTADDDDDEPAWMIEHAREQKRQAAFRERKDLEARLANIRAREKRQQELYENSEPQFKKLKINSDYEASGDGDGETQFLLDEYESDAEQVLGNSDLSEGLSAATQGLMKKLGVDLGGPKEEDAEVEDELKIFYCSRTHSQLAQFVNELRRVEIPPAISPENSVDAEVLEVEELKHLSLGSRKNLCIHPKVSACGSANAINERCLELQKPGTPTSSKCSYLPTKENEALVNNFRDHALAKIRDIEDLGVLGKKLGICPYYAARSTIKPSEIITLPYPLLLQKSAREALGLSLKGHIVIIDEAHNLMDAITNLHSLDVSLSQLKTSRAQLGAYLQKFRNRLKGKNRVYVAQVVRVLDSLITYLQGKASGSQQAEGTVKIGELMAGKGVDQINLYKLMRYLQESKLARKVEGYAIHSDQQTSQNPKIRQANKDFNASDMKPESTTPALMHIQGFLYALTNLSAEGRIFFRKTEDHEISLKYMLLDPTHHFREIVENARAIILAGGTMSPMNDYVNHLFAYVPPDRIRTLSCGHVIPNQNLLAWPISRGPTGVSLEFTFEKRDSHAMIDELGRSILNMCLVIPDGIVVFFSSYAYLELVALRWQKSSIWERLLRRKQIFRESKESASVEEVLQEYSRAIDGDKGGLLLSVIGGKMSEGINFSDKLGRAVIVVGLPFPNIHSAEWKAKLEHVEKSAFDRREAATTDAASERASRTQAKAAGREFYENSCMRAVNQSIGRAIRHQNDYAVILFLDRRFEDERVRRKLPGWIQKGLVKDAERKPFTEVMGS</sequence>
<dbReference type="InterPro" id="IPR027417">
    <property type="entry name" value="P-loop_NTPase"/>
</dbReference>
<keyword evidence="10" id="KW-0067">ATP-binding</keyword>
<evidence type="ECO:0000256" key="12">
    <source>
        <dbReference type="ARBA" id="ARBA00023014"/>
    </source>
</evidence>
<dbReference type="FunFam" id="3.40.50.300:FF:001372">
    <property type="entry name" value="ATP-dependent DNA helicase chl1"/>
    <property type="match status" value="1"/>
</dbReference>
<keyword evidence="26" id="KW-1185">Reference proteome</keyword>
<evidence type="ECO:0000256" key="16">
    <source>
        <dbReference type="ARBA" id="ARBA00023306"/>
    </source>
</evidence>
<dbReference type="GO" id="GO:0005524">
    <property type="term" value="F:ATP binding"/>
    <property type="evidence" value="ECO:0007669"/>
    <property type="project" value="UniProtKB-KW"/>
</dbReference>
<dbReference type="Gene3D" id="3.40.50.300">
    <property type="entry name" value="P-loop containing nucleotide triphosphate hydrolases"/>
    <property type="match status" value="2"/>
</dbReference>
<evidence type="ECO:0000256" key="21">
    <source>
        <dbReference type="ARBA" id="ARBA00045702"/>
    </source>
</evidence>
<dbReference type="GO" id="GO:0051536">
    <property type="term" value="F:iron-sulfur cluster binding"/>
    <property type="evidence" value="ECO:0007669"/>
    <property type="project" value="UniProtKB-KW"/>
</dbReference>
<evidence type="ECO:0000259" key="24">
    <source>
        <dbReference type="PROSITE" id="PS51193"/>
    </source>
</evidence>
<evidence type="ECO:0000256" key="19">
    <source>
        <dbReference type="ARBA" id="ARBA00044998"/>
    </source>
</evidence>
<keyword evidence="8" id="KW-0378">Hydrolase</keyword>
<dbReference type="Pfam" id="PF13307">
    <property type="entry name" value="Helicase_C_2"/>
    <property type="match status" value="1"/>
</dbReference>
<dbReference type="PROSITE" id="PS51193">
    <property type="entry name" value="HELICASE_ATP_BIND_2"/>
    <property type="match status" value="1"/>
</dbReference>
<dbReference type="GO" id="GO:0005634">
    <property type="term" value="C:nucleus"/>
    <property type="evidence" value="ECO:0007669"/>
    <property type="project" value="UniProtKB-SubCell"/>
</dbReference>
<dbReference type="InterPro" id="IPR010614">
    <property type="entry name" value="RAD3-like_helicase_DEAD"/>
</dbReference>
<feature type="domain" description="Helicase ATP-binding" evidence="24">
    <location>
        <begin position="8"/>
        <end position="392"/>
    </location>
</feature>
<keyword evidence="9" id="KW-0347">Helicase</keyword>
<dbReference type="GO" id="GO:0006974">
    <property type="term" value="P:DNA damage response"/>
    <property type="evidence" value="ECO:0007669"/>
    <property type="project" value="UniProtKB-ARBA"/>
</dbReference>
<comment type="similarity">
    <text evidence="3">Belongs to the DEAD box helicase family. DEAH subfamily. DDX11/CHL1 sub-subfamily.</text>
</comment>
<evidence type="ECO:0000256" key="15">
    <source>
        <dbReference type="ARBA" id="ARBA00023242"/>
    </source>
</evidence>
<dbReference type="PANTHER" id="PTHR11472">
    <property type="entry name" value="DNA REPAIR DEAD HELICASE RAD3/XP-D SUBFAMILY MEMBER"/>
    <property type="match status" value="1"/>
</dbReference>
<dbReference type="SMART" id="SM00491">
    <property type="entry name" value="HELICc2"/>
    <property type="match status" value="1"/>
</dbReference>
<evidence type="ECO:0000256" key="6">
    <source>
        <dbReference type="ARBA" id="ARBA00022723"/>
    </source>
</evidence>
<dbReference type="CDD" id="cd18788">
    <property type="entry name" value="SF2_C_XPD"/>
    <property type="match status" value="1"/>
</dbReference>
<comment type="caution">
    <text evidence="25">The sequence shown here is derived from an EMBL/GenBank/DDBJ whole genome shotgun (WGS) entry which is preliminary data.</text>
</comment>
<dbReference type="EC" id="5.6.2.3" evidence="18"/>
<proteinExistence type="inferred from homology"/>
<dbReference type="InterPro" id="IPR013020">
    <property type="entry name" value="Rad3/Chl1-like"/>
</dbReference>
<keyword evidence="23" id="KW-0175">Coiled coil</keyword>
<keyword evidence="15" id="KW-0539">Nucleus</keyword>
<keyword evidence="16" id="KW-0131">Cell cycle</keyword>
<keyword evidence="13" id="KW-0238">DNA-binding</keyword>
<dbReference type="EMBL" id="JAGHQM010000638">
    <property type="protein sequence ID" value="KAH0559276.1"/>
    <property type="molecule type" value="Genomic_DNA"/>
</dbReference>
<evidence type="ECO:0000256" key="9">
    <source>
        <dbReference type="ARBA" id="ARBA00022806"/>
    </source>
</evidence>
<evidence type="ECO:0000256" key="22">
    <source>
        <dbReference type="ARBA" id="ARBA00048954"/>
    </source>
</evidence>
<keyword evidence="14" id="KW-0413">Isomerase</keyword>
<evidence type="ECO:0000256" key="2">
    <source>
        <dbReference type="ARBA" id="ARBA00004123"/>
    </source>
</evidence>
<evidence type="ECO:0000256" key="10">
    <source>
        <dbReference type="ARBA" id="ARBA00022840"/>
    </source>
</evidence>
<evidence type="ECO:0000256" key="20">
    <source>
        <dbReference type="ARBA" id="ARBA00045008"/>
    </source>
</evidence>
<keyword evidence="12" id="KW-0411">Iron-sulfur</keyword>
<dbReference type="GO" id="GO:0016818">
    <property type="term" value="F:hydrolase activity, acting on acid anhydrides, in phosphorus-containing anhydrides"/>
    <property type="evidence" value="ECO:0007669"/>
    <property type="project" value="InterPro"/>
</dbReference>
<comment type="function">
    <text evidence="21">ATP-dependent DNA helicase important for chromosome transmission and normal cell cycle progression in G(2)/M. May have a role in changing DNA topology to allow the loading of proteins involved in maintaining sister chromatid cohesion in the vicinity of the centromeres. Has a specific role in chromosome segregation during meiosis II.</text>
</comment>
<evidence type="ECO:0000256" key="7">
    <source>
        <dbReference type="ARBA" id="ARBA00022741"/>
    </source>
</evidence>
<evidence type="ECO:0000256" key="3">
    <source>
        <dbReference type="ARBA" id="ARBA00008435"/>
    </source>
</evidence>
<gene>
    <name evidence="25" type="ORF">GP486_004207</name>
</gene>
<evidence type="ECO:0000256" key="14">
    <source>
        <dbReference type="ARBA" id="ARBA00023235"/>
    </source>
</evidence>
<dbReference type="AlphaFoldDB" id="A0A9P8RQ26"/>
<dbReference type="Proteomes" id="UP000750711">
    <property type="component" value="Unassembled WGS sequence"/>
</dbReference>
<accession>A0A9P8RQ26</accession>
<comment type="cofactor">
    <cofactor evidence="1">
        <name>[4Fe-4S] cluster</name>
        <dbReference type="ChEBI" id="CHEBI:49883"/>
    </cofactor>
</comment>
<evidence type="ECO:0000256" key="18">
    <source>
        <dbReference type="ARBA" id="ARBA00044969"/>
    </source>
</evidence>
<evidence type="ECO:0000256" key="4">
    <source>
        <dbReference type="ARBA" id="ARBA00016387"/>
    </source>
</evidence>
<feature type="non-terminal residue" evidence="25">
    <location>
        <position position="1"/>
    </location>
</feature>
<dbReference type="GO" id="GO:0003677">
    <property type="term" value="F:DNA binding"/>
    <property type="evidence" value="ECO:0007669"/>
    <property type="project" value="UniProtKB-KW"/>
</dbReference>
<evidence type="ECO:0000256" key="8">
    <source>
        <dbReference type="ARBA" id="ARBA00022801"/>
    </source>
</evidence>
<feature type="coiled-coil region" evidence="23">
    <location>
        <begin position="65"/>
        <end position="92"/>
    </location>
</feature>
<protein>
    <recommendedName>
        <fullName evidence="5">ATP-dependent DNA helicase CHL1</fullName>
        <ecNumber evidence="18">5.6.2.3</ecNumber>
    </recommendedName>
    <alternativeName>
        <fullName evidence="4">ATP-dependent DNA helicase chl1</fullName>
    </alternativeName>
    <alternativeName>
        <fullName evidence="17">Chromosome loss protein 1</fullName>
    </alternativeName>
    <alternativeName>
        <fullName evidence="19 20">DNA 5'-3' helicase CHL1</fullName>
    </alternativeName>
</protein>
<comment type="subcellular location">
    <subcellularLocation>
        <location evidence="2">Nucleus</location>
    </subcellularLocation>
</comment>
<dbReference type="GO" id="GO:0043139">
    <property type="term" value="F:5'-3' DNA helicase activity"/>
    <property type="evidence" value="ECO:0007669"/>
    <property type="project" value="UniProtKB-EC"/>
</dbReference>
<keyword evidence="11" id="KW-0408">Iron</keyword>
<dbReference type="SMART" id="SM00488">
    <property type="entry name" value="DEXDc2"/>
    <property type="match status" value="1"/>
</dbReference>
<organism evidence="25 26">
    <name type="scientific">Trichoglossum hirsutum</name>
    <dbReference type="NCBI Taxonomy" id="265104"/>
    <lineage>
        <taxon>Eukaryota</taxon>
        <taxon>Fungi</taxon>
        <taxon>Dikarya</taxon>
        <taxon>Ascomycota</taxon>
        <taxon>Pezizomycotina</taxon>
        <taxon>Geoglossomycetes</taxon>
        <taxon>Geoglossales</taxon>
        <taxon>Geoglossaceae</taxon>
        <taxon>Trichoglossum</taxon>
    </lineage>
</organism>
<dbReference type="GO" id="GO:0046872">
    <property type="term" value="F:metal ion binding"/>
    <property type="evidence" value="ECO:0007669"/>
    <property type="project" value="UniProtKB-KW"/>
</dbReference>
<dbReference type="InterPro" id="IPR002464">
    <property type="entry name" value="DNA/RNA_helicase_DEAH_CS"/>
</dbReference>
<evidence type="ECO:0000313" key="26">
    <source>
        <dbReference type="Proteomes" id="UP000750711"/>
    </source>
</evidence>
<evidence type="ECO:0000256" key="5">
    <source>
        <dbReference type="ARBA" id="ARBA00017386"/>
    </source>
</evidence>
<dbReference type="PROSITE" id="PS00690">
    <property type="entry name" value="DEAH_ATP_HELICASE"/>
    <property type="match status" value="1"/>
</dbReference>
<keyword evidence="6" id="KW-0479">Metal-binding</keyword>
<evidence type="ECO:0000256" key="11">
    <source>
        <dbReference type="ARBA" id="ARBA00023004"/>
    </source>
</evidence>
<evidence type="ECO:0000256" key="13">
    <source>
        <dbReference type="ARBA" id="ARBA00023125"/>
    </source>
</evidence>
<dbReference type="FunFam" id="3.40.50.300:FF:002774">
    <property type="entry name" value="ATP-dependent DNA helicase chl1"/>
    <property type="match status" value="1"/>
</dbReference>
<keyword evidence="7" id="KW-0547">Nucleotide-binding</keyword>
<dbReference type="Pfam" id="PF06733">
    <property type="entry name" value="DEAD_2"/>
    <property type="match status" value="1"/>
</dbReference>
<dbReference type="InterPro" id="IPR006554">
    <property type="entry name" value="Helicase-like_DEXD_c2"/>
</dbReference>
<dbReference type="GO" id="GO:0006139">
    <property type="term" value="P:nucleobase-containing compound metabolic process"/>
    <property type="evidence" value="ECO:0007669"/>
    <property type="project" value="InterPro"/>
</dbReference>
<comment type="catalytic activity">
    <reaction evidence="22">
        <text>ATP + H2O = ADP + phosphate + H(+)</text>
        <dbReference type="Rhea" id="RHEA:13065"/>
        <dbReference type="ChEBI" id="CHEBI:15377"/>
        <dbReference type="ChEBI" id="CHEBI:15378"/>
        <dbReference type="ChEBI" id="CHEBI:30616"/>
        <dbReference type="ChEBI" id="CHEBI:43474"/>
        <dbReference type="ChEBI" id="CHEBI:456216"/>
        <dbReference type="EC" id="5.6.2.3"/>
    </reaction>
</comment>
<evidence type="ECO:0000313" key="25">
    <source>
        <dbReference type="EMBL" id="KAH0559276.1"/>
    </source>
</evidence>
<dbReference type="NCBIfam" id="TIGR00604">
    <property type="entry name" value="rad3"/>
    <property type="match status" value="1"/>
</dbReference>
<evidence type="ECO:0000256" key="1">
    <source>
        <dbReference type="ARBA" id="ARBA00001966"/>
    </source>
</evidence>
<dbReference type="InterPro" id="IPR045028">
    <property type="entry name" value="DinG/Rad3-like"/>
</dbReference>
<dbReference type="InterPro" id="IPR014013">
    <property type="entry name" value="Helic_SF1/SF2_ATP-bd_DinG/Rad3"/>
</dbReference>
<evidence type="ECO:0000256" key="23">
    <source>
        <dbReference type="SAM" id="Coils"/>
    </source>
</evidence>
<dbReference type="GO" id="GO:0034085">
    <property type="term" value="P:establishment of sister chromatid cohesion"/>
    <property type="evidence" value="ECO:0007669"/>
    <property type="project" value="TreeGrafter"/>
</dbReference>
<dbReference type="PANTHER" id="PTHR11472:SF41">
    <property type="entry name" value="ATP-DEPENDENT DNA HELICASE DDX11-RELATED"/>
    <property type="match status" value="1"/>
</dbReference>
<reference evidence="25" key="1">
    <citation type="submission" date="2021-03" db="EMBL/GenBank/DDBJ databases">
        <title>Comparative genomics and phylogenomic investigation of the class Geoglossomycetes provide insights into ecological specialization and systematics.</title>
        <authorList>
            <person name="Melie T."/>
            <person name="Pirro S."/>
            <person name="Miller A.N."/>
            <person name="Quandt A."/>
        </authorList>
    </citation>
    <scope>NUCLEOTIDE SEQUENCE</scope>
    <source>
        <strain evidence="25">CAQ_001_2017</strain>
    </source>
</reference>
<name>A0A9P8RQ26_9PEZI</name>